<dbReference type="Proteomes" id="UP001596023">
    <property type="component" value="Unassembled WGS sequence"/>
</dbReference>
<evidence type="ECO:0000259" key="1">
    <source>
        <dbReference type="PROSITE" id="PS50930"/>
    </source>
</evidence>
<keyword evidence="2" id="KW-0238">DNA-binding</keyword>
<accession>A0ABV9KSH3</accession>
<protein>
    <submittedName>
        <fullName evidence="2">LytTR family transcriptional regulator DNA-binding domain-containing protein</fullName>
    </submittedName>
</protein>
<feature type="domain" description="HTH LytTR-type" evidence="1">
    <location>
        <begin position="1"/>
        <end position="59"/>
    </location>
</feature>
<evidence type="ECO:0000313" key="2">
    <source>
        <dbReference type="EMBL" id="MFC4672979.1"/>
    </source>
</evidence>
<organism evidence="2 3">
    <name type="scientific">Dysgonomonas termitidis</name>
    <dbReference type="NCBI Taxonomy" id="1516126"/>
    <lineage>
        <taxon>Bacteria</taxon>
        <taxon>Pseudomonadati</taxon>
        <taxon>Bacteroidota</taxon>
        <taxon>Bacteroidia</taxon>
        <taxon>Bacteroidales</taxon>
        <taxon>Dysgonomonadaceae</taxon>
        <taxon>Dysgonomonas</taxon>
    </lineage>
</organism>
<name>A0ABV9KSH3_9BACT</name>
<sequence>MSETHNYIMSNDFIRIHRGYVINLNYVESIVGNTIKMFSGEWLPIGRKFRKTVNKSFPFAVTRSQKYE</sequence>
<evidence type="ECO:0000313" key="3">
    <source>
        <dbReference type="Proteomes" id="UP001596023"/>
    </source>
</evidence>
<keyword evidence="3" id="KW-1185">Reference proteome</keyword>
<dbReference type="GO" id="GO:0003677">
    <property type="term" value="F:DNA binding"/>
    <property type="evidence" value="ECO:0007669"/>
    <property type="project" value="UniProtKB-KW"/>
</dbReference>
<dbReference type="Gene3D" id="2.40.50.1020">
    <property type="entry name" value="LytTr DNA-binding domain"/>
    <property type="match status" value="1"/>
</dbReference>
<dbReference type="RefSeq" id="WP_379994208.1">
    <property type="nucleotide sequence ID" value="NZ_JBHSGN010000041.1"/>
</dbReference>
<dbReference type="EMBL" id="JBHSGN010000041">
    <property type="protein sequence ID" value="MFC4672979.1"/>
    <property type="molecule type" value="Genomic_DNA"/>
</dbReference>
<dbReference type="InterPro" id="IPR007492">
    <property type="entry name" value="LytTR_DNA-bd_dom"/>
</dbReference>
<proteinExistence type="predicted"/>
<dbReference type="PROSITE" id="PS50930">
    <property type="entry name" value="HTH_LYTTR"/>
    <property type="match status" value="1"/>
</dbReference>
<gene>
    <name evidence="2" type="ORF">ACFO6W_04675</name>
</gene>
<comment type="caution">
    <text evidence="2">The sequence shown here is derived from an EMBL/GenBank/DDBJ whole genome shotgun (WGS) entry which is preliminary data.</text>
</comment>
<dbReference type="Pfam" id="PF04397">
    <property type="entry name" value="LytTR"/>
    <property type="match status" value="1"/>
</dbReference>
<reference evidence="3" key="1">
    <citation type="journal article" date="2019" name="Int. J. Syst. Evol. Microbiol.">
        <title>The Global Catalogue of Microorganisms (GCM) 10K type strain sequencing project: providing services to taxonomists for standard genome sequencing and annotation.</title>
        <authorList>
            <consortium name="The Broad Institute Genomics Platform"/>
            <consortium name="The Broad Institute Genome Sequencing Center for Infectious Disease"/>
            <person name="Wu L."/>
            <person name="Ma J."/>
        </authorList>
    </citation>
    <scope>NUCLEOTIDE SEQUENCE [LARGE SCALE GENOMIC DNA]</scope>
    <source>
        <strain evidence="3">CCUG 66188</strain>
    </source>
</reference>